<reference evidence="1" key="1">
    <citation type="submission" date="2022-04" db="EMBL/GenBank/DDBJ databases">
        <title>Genome of the entomopathogenic fungus Entomophthora muscae.</title>
        <authorList>
            <person name="Elya C."/>
            <person name="Lovett B.R."/>
            <person name="Lee E."/>
            <person name="Macias A.M."/>
            <person name="Hajek A.E."/>
            <person name="De Bivort B.L."/>
            <person name="Kasson M.T."/>
            <person name="De Fine Licht H.H."/>
            <person name="Stajich J.E."/>
        </authorList>
    </citation>
    <scope>NUCLEOTIDE SEQUENCE</scope>
    <source>
        <strain evidence="1">Berkeley</strain>
    </source>
</reference>
<gene>
    <name evidence="1" type="ORF">DSO57_1031223</name>
</gene>
<comment type="caution">
    <text evidence="1">The sequence shown here is derived from an EMBL/GenBank/DDBJ whole genome shotgun (WGS) entry which is preliminary data.</text>
</comment>
<dbReference type="EMBL" id="QTSX02006612">
    <property type="protein sequence ID" value="KAJ9052744.1"/>
    <property type="molecule type" value="Genomic_DNA"/>
</dbReference>
<organism evidence="1 2">
    <name type="scientific">Entomophthora muscae</name>
    <dbReference type="NCBI Taxonomy" id="34485"/>
    <lineage>
        <taxon>Eukaryota</taxon>
        <taxon>Fungi</taxon>
        <taxon>Fungi incertae sedis</taxon>
        <taxon>Zoopagomycota</taxon>
        <taxon>Entomophthoromycotina</taxon>
        <taxon>Entomophthoromycetes</taxon>
        <taxon>Entomophthorales</taxon>
        <taxon>Entomophthoraceae</taxon>
        <taxon>Entomophthora</taxon>
    </lineage>
</organism>
<proteinExistence type="predicted"/>
<keyword evidence="2" id="KW-1185">Reference proteome</keyword>
<sequence length="290" mass="31825">MSIDSVALGIGVLGAVLNLGLGLVTLSRKRGGVDWGLMLAIAALDSLCSLFFGLRVVVKWVDEQSVSNGFWCEVGSLAMAAGLLMALFLASMLSLVRYLVIVRNSEINHGLFYTCVSLVCVFVGGLHIVRGATVDVIVYPSGLLCATQFWGYDFASQFFGISNISIYVLSLLLIVVCYSLLSHRYYSVMRACNYTGCRLYVPVAGLVLVSILYLVAMLPEAIVFFLLHDPLSRRTWVMDAITILPVAAIPTINALHTLALHEDTRKHIINSIRISTETSNPYYCYTVESY</sequence>
<dbReference type="Proteomes" id="UP001165960">
    <property type="component" value="Unassembled WGS sequence"/>
</dbReference>
<evidence type="ECO:0000313" key="1">
    <source>
        <dbReference type="EMBL" id="KAJ9052744.1"/>
    </source>
</evidence>
<accession>A0ACC2RRR8</accession>
<name>A0ACC2RRR8_9FUNG</name>
<protein>
    <submittedName>
        <fullName evidence="1">Uncharacterized protein</fullName>
    </submittedName>
</protein>
<evidence type="ECO:0000313" key="2">
    <source>
        <dbReference type="Proteomes" id="UP001165960"/>
    </source>
</evidence>